<sequence>MISLPITGFVADRWGRRLALFLTINCSWISCIKYWINSYTSYIILEFLEALIGGAAFSSIEYVGSKHRAAAGAAMTSFVAMGLTLQSIISWTGIYWRYLILIFNAPLLIVIFCLWIAPESVRWLMSKGRYEESKVILENAAKMNGNILSDKTLKDLSEGLKLEEKNKNESEPWLICLSSAIWELLPFVLFAGMAFLSGLLVLLAPETLGVKLPDTMQEANDLGRHSHSSILKPLRRLLFRQKSYTLR</sequence>
<protein>
    <submittedName>
        <fullName evidence="1">Uncharacterized protein</fullName>
    </submittedName>
</protein>
<gene>
    <name evidence="1" type="ORF">MSG28_009880</name>
</gene>
<proteinExistence type="predicted"/>
<organism evidence="1 2">
    <name type="scientific">Choristoneura fumiferana</name>
    <name type="common">Spruce budworm moth</name>
    <name type="synonym">Archips fumiferana</name>
    <dbReference type="NCBI Taxonomy" id="7141"/>
    <lineage>
        <taxon>Eukaryota</taxon>
        <taxon>Metazoa</taxon>
        <taxon>Ecdysozoa</taxon>
        <taxon>Arthropoda</taxon>
        <taxon>Hexapoda</taxon>
        <taxon>Insecta</taxon>
        <taxon>Pterygota</taxon>
        <taxon>Neoptera</taxon>
        <taxon>Endopterygota</taxon>
        <taxon>Lepidoptera</taxon>
        <taxon>Glossata</taxon>
        <taxon>Ditrysia</taxon>
        <taxon>Tortricoidea</taxon>
        <taxon>Tortricidae</taxon>
        <taxon>Tortricinae</taxon>
        <taxon>Choristoneura</taxon>
    </lineage>
</organism>
<reference evidence="1 2" key="1">
    <citation type="journal article" date="2022" name="Genome Biol. Evol.">
        <title>The Spruce Budworm Genome: Reconstructing the Evolutionary History of Antifreeze Proteins.</title>
        <authorList>
            <person name="Beliveau C."/>
            <person name="Gagne P."/>
            <person name="Picq S."/>
            <person name="Vernygora O."/>
            <person name="Keeling C.I."/>
            <person name="Pinkney K."/>
            <person name="Doucet D."/>
            <person name="Wen F."/>
            <person name="Johnston J.S."/>
            <person name="Maaroufi H."/>
            <person name="Boyle B."/>
            <person name="Laroche J."/>
            <person name="Dewar K."/>
            <person name="Juretic N."/>
            <person name="Blackburn G."/>
            <person name="Nisole A."/>
            <person name="Brunet B."/>
            <person name="Brandao M."/>
            <person name="Lumley L."/>
            <person name="Duan J."/>
            <person name="Quan G."/>
            <person name="Lucarotti C.J."/>
            <person name="Roe A.D."/>
            <person name="Sperling F.A.H."/>
            <person name="Levesque R.C."/>
            <person name="Cusson M."/>
        </authorList>
    </citation>
    <scope>NUCLEOTIDE SEQUENCE [LARGE SCALE GENOMIC DNA]</scope>
    <source>
        <strain evidence="1">Glfc:IPQL:Cfum</strain>
    </source>
</reference>
<dbReference type="Proteomes" id="UP001064048">
    <property type="component" value="Chromosome 16"/>
</dbReference>
<comment type="caution">
    <text evidence="1">The sequence shown here is derived from an EMBL/GenBank/DDBJ whole genome shotgun (WGS) entry which is preliminary data.</text>
</comment>
<accession>A0ACC0JD02</accession>
<dbReference type="EMBL" id="CM046116">
    <property type="protein sequence ID" value="KAI8421974.1"/>
    <property type="molecule type" value="Genomic_DNA"/>
</dbReference>
<evidence type="ECO:0000313" key="1">
    <source>
        <dbReference type="EMBL" id="KAI8421974.1"/>
    </source>
</evidence>
<evidence type="ECO:0000313" key="2">
    <source>
        <dbReference type="Proteomes" id="UP001064048"/>
    </source>
</evidence>
<name>A0ACC0JD02_CHOFU</name>
<keyword evidence="2" id="KW-1185">Reference proteome</keyword>